<dbReference type="InterPro" id="IPR000719">
    <property type="entry name" value="Prot_kinase_dom"/>
</dbReference>
<dbReference type="PROSITE" id="PS00108">
    <property type="entry name" value="PROTEIN_KINASE_ST"/>
    <property type="match status" value="1"/>
</dbReference>
<evidence type="ECO:0000256" key="4">
    <source>
        <dbReference type="ARBA" id="ARBA00023328"/>
    </source>
</evidence>
<dbReference type="PROSITE" id="PS51489">
    <property type="entry name" value="BUB1_N"/>
    <property type="match status" value="1"/>
</dbReference>
<feature type="region of interest" description="Disordered" evidence="6">
    <location>
        <begin position="883"/>
        <end position="904"/>
    </location>
</feature>
<dbReference type="InterPro" id="IPR011009">
    <property type="entry name" value="Kinase-like_dom_sf"/>
</dbReference>
<feature type="compositionally biased region" description="Low complexity" evidence="6">
    <location>
        <begin position="587"/>
        <end position="614"/>
    </location>
</feature>
<dbReference type="EMBL" id="JAODUO010001557">
    <property type="protein sequence ID" value="KAK2161830.1"/>
    <property type="molecule type" value="Genomic_DNA"/>
</dbReference>
<dbReference type="Proteomes" id="UP001209878">
    <property type="component" value="Unassembled WGS sequence"/>
</dbReference>
<feature type="domain" description="Protein kinase" evidence="7">
    <location>
        <begin position="1030"/>
        <end position="1276"/>
    </location>
</feature>
<evidence type="ECO:0000259" key="7">
    <source>
        <dbReference type="PROSITE" id="PS50011"/>
    </source>
</evidence>
<dbReference type="PANTHER" id="PTHR14030:SF4">
    <property type="entry name" value="BUB1 KINASE, ISOFORM A-RELATED"/>
    <property type="match status" value="1"/>
</dbReference>
<dbReference type="Pfam" id="PF00069">
    <property type="entry name" value="Pkinase"/>
    <property type="match status" value="1"/>
</dbReference>
<dbReference type="Gene3D" id="6.10.130.20">
    <property type="match status" value="1"/>
</dbReference>
<feature type="compositionally biased region" description="Low complexity" evidence="6">
    <location>
        <begin position="884"/>
        <end position="904"/>
    </location>
</feature>
<gene>
    <name evidence="9" type="ORF">NP493_1557g00022</name>
</gene>
<feature type="region of interest" description="Disordered" evidence="6">
    <location>
        <begin position="534"/>
        <end position="566"/>
    </location>
</feature>
<feature type="domain" description="BUB1 N-terminal" evidence="8">
    <location>
        <begin position="76"/>
        <end position="242"/>
    </location>
</feature>
<evidence type="ECO:0000313" key="10">
    <source>
        <dbReference type="Proteomes" id="UP001209878"/>
    </source>
</evidence>
<evidence type="ECO:0000259" key="8">
    <source>
        <dbReference type="PROSITE" id="PS51489"/>
    </source>
</evidence>
<accession>A0AAD9N9H6</accession>
<comment type="subcellular location">
    <subcellularLocation>
        <location evidence="1">Chromosome</location>
        <location evidence="1">Centromere</location>
        <location evidence="1">Kinetochore</location>
    </subcellularLocation>
</comment>
<dbReference type="InterPro" id="IPR013212">
    <property type="entry name" value="Mad3/Bub1_I"/>
</dbReference>
<evidence type="ECO:0000256" key="1">
    <source>
        <dbReference type="ARBA" id="ARBA00004629"/>
    </source>
</evidence>
<name>A0AAD9N9H6_RIDPI</name>
<evidence type="ECO:0000256" key="2">
    <source>
        <dbReference type="ARBA" id="ARBA00022454"/>
    </source>
</evidence>
<feature type="region of interest" description="Disordered" evidence="6">
    <location>
        <begin position="844"/>
        <end position="866"/>
    </location>
</feature>
<dbReference type="SMART" id="SM00777">
    <property type="entry name" value="Mad3_BUB1_I"/>
    <property type="match status" value="1"/>
</dbReference>
<organism evidence="9 10">
    <name type="scientific">Ridgeia piscesae</name>
    <name type="common">Tubeworm</name>
    <dbReference type="NCBI Taxonomy" id="27915"/>
    <lineage>
        <taxon>Eukaryota</taxon>
        <taxon>Metazoa</taxon>
        <taxon>Spiralia</taxon>
        <taxon>Lophotrochozoa</taxon>
        <taxon>Annelida</taxon>
        <taxon>Polychaeta</taxon>
        <taxon>Sedentaria</taxon>
        <taxon>Canalipalpata</taxon>
        <taxon>Sabellida</taxon>
        <taxon>Siboglinidae</taxon>
        <taxon>Ridgeia</taxon>
    </lineage>
</organism>
<reference evidence="9" key="1">
    <citation type="journal article" date="2023" name="Mol. Biol. Evol.">
        <title>Third-Generation Sequencing Reveals the Adaptive Role of the Epigenome in Three Deep-Sea Polychaetes.</title>
        <authorList>
            <person name="Perez M."/>
            <person name="Aroh O."/>
            <person name="Sun Y."/>
            <person name="Lan Y."/>
            <person name="Juniper S.K."/>
            <person name="Young C.R."/>
            <person name="Angers B."/>
            <person name="Qian P.Y."/>
        </authorList>
    </citation>
    <scope>NUCLEOTIDE SEQUENCE</scope>
    <source>
        <strain evidence="9">R07B-5</strain>
    </source>
</reference>
<dbReference type="GO" id="GO:0005634">
    <property type="term" value="C:nucleus"/>
    <property type="evidence" value="ECO:0007669"/>
    <property type="project" value="TreeGrafter"/>
</dbReference>
<dbReference type="GO" id="GO:0007094">
    <property type="term" value="P:mitotic spindle assembly checkpoint signaling"/>
    <property type="evidence" value="ECO:0007669"/>
    <property type="project" value="InterPro"/>
</dbReference>
<evidence type="ECO:0000313" key="9">
    <source>
        <dbReference type="EMBL" id="KAK2161830.1"/>
    </source>
</evidence>
<comment type="caution">
    <text evidence="9">The sequence shown here is derived from an EMBL/GenBank/DDBJ whole genome shotgun (WGS) entry which is preliminary data.</text>
</comment>
<keyword evidence="3" id="KW-0995">Kinetochore</keyword>
<dbReference type="GO" id="GO:0032991">
    <property type="term" value="C:protein-containing complex"/>
    <property type="evidence" value="ECO:0007669"/>
    <property type="project" value="UniProtKB-ARBA"/>
</dbReference>
<dbReference type="PANTHER" id="PTHR14030">
    <property type="entry name" value="MITOTIC CHECKPOINT SERINE/THREONINE-PROTEIN KINASE BUB1"/>
    <property type="match status" value="1"/>
</dbReference>
<dbReference type="AlphaFoldDB" id="A0AAD9N9H6"/>
<evidence type="ECO:0000256" key="5">
    <source>
        <dbReference type="SAM" id="Coils"/>
    </source>
</evidence>
<evidence type="ECO:0000256" key="6">
    <source>
        <dbReference type="SAM" id="MobiDB-lite"/>
    </source>
</evidence>
<keyword evidence="2" id="KW-0158">Chromosome</keyword>
<feature type="compositionally biased region" description="Polar residues" evidence="6">
    <location>
        <begin position="534"/>
        <end position="553"/>
    </location>
</feature>
<evidence type="ECO:0008006" key="11">
    <source>
        <dbReference type="Google" id="ProtNLM"/>
    </source>
</evidence>
<feature type="coiled-coil region" evidence="5">
    <location>
        <begin position="447"/>
        <end position="500"/>
    </location>
</feature>
<evidence type="ECO:0000256" key="3">
    <source>
        <dbReference type="ARBA" id="ARBA00022838"/>
    </source>
</evidence>
<dbReference type="Pfam" id="PF08311">
    <property type="entry name" value="Mad3_BUB1_I"/>
    <property type="match status" value="1"/>
</dbReference>
<dbReference type="GO" id="GO:0004672">
    <property type="term" value="F:protein kinase activity"/>
    <property type="evidence" value="ECO:0007669"/>
    <property type="project" value="InterPro"/>
</dbReference>
<feature type="region of interest" description="Disordered" evidence="6">
    <location>
        <begin position="587"/>
        <end position="620"/>
    </location>
</feature>
<dbReference type="GO" id="GO:0005524">
    <property type="term" value="F:ATP binding"/>
    <property type="evidence" value="ECO:0007669"/>
    <property type="project" value="InterPro"/>
</dbReference>
<keyword evidence="10" id="KW-1185">Reference proteome</keyword>
<dbReference type="GO" id="GO:0000776">
    <property type="term" value="C:kinetochore"/>
    <property type="evidence" value="ECO:0007669"/>
    <property type="project" value="UniProtKB-KW"/>
</dbReference>
<protein>
    <recommendedName>
        <fullName evidence="11">Mitotic checkpoint serine/threonine-protein kinase BUB1</fullName>
    </recommendedName>
</protein>
<keyword evidence="5" id="KW-0175">Coiled coil</keyword>
<dbReference type="SMART" id="SM00220">
    <property type="entry name" value="S_TKc"/>
    <property type="match status" value="1"/>
</dbReference>
<dbReference type="InterPro" id="IPR015661">
    <property type="entry name" value="Bub1/Mad3"/>
</dbReference>
<sequence length="1276" mass="142193">MCLSASDRCRFDQRSNLSLVSAGRIYSHSFNWIVFTNTPNADMNMWGMCENWRITQCYGAPQQLVSLEQEKQTRLFETELRSYNGNDPLDVWHSDNRLRNLYPQRYIQWTEQNFPKGGKESNIQQLVEKCITAFKDDERYKNDTRLIDIWFKFTSYCANPLEIYSYLFNQGIGCGLARFYDTWASELEKLGNTKKADLIYLRGIETGAQPVDLLKRQHSEFQARVARGVAGHMTEDVAMTTTDHGESEPHRMALGQLKAKGKKATAPVNRTGIPITHGAAARGLSHHVPDSNAQQTFAVFADENVAPTSIPAQTKDWATVPGREAERENDQGPGRWTGARVKERHRPVVPVSGLSSHAKLPDFCVHQDDTPETPSQLPQKGPQVDQVLSARKAGKDVDPFHSLQHQQAQATGGALPVSMYDKHKVYAGVSEFSFEQIRAADWFRCQRRQEERRLEDERRREQELRNERLEQQVAEQQRMIQKLKQNQEMLATMMVSAKNQEPDVSIDRDVKQVVNTSSQNSSIRCGNSFTGHMTSGTSFSAESSLRQESSFRGSAQADAPRVPSGGRFQAPIALALKESMSAESSVLSSSAHASNESSLNSSSGRRGRNMSRSGWLSAPSPTVNTVEAMRVVQNMFSTKLRSDDTEQFEAMYALEKDDSVMPPPVTRAAAFTIFEESRDTEQDKKFGQEIAMESDKENLVPTVHEMAPPKHAGLKVKSVEGVPLDAQQLCVDLASIGETRPRYVTHDAVPMEMGSREPSTGQPLVHQDDEEMDGIEMTYSKFDVTGGDDMTFAPTSSSTQNFTAAARLASTPFNILADMAPLPEPPLSTIKPPTVTTGATRVLHQSENAGPADVTSDSESGEKRRSERFSIYVQQENLSTIMEGSNEGKSHSSASSGGSTTCGGATTVEWSRHCSQSTTHNLTVNQSKKVSDESHALAVKFDRTIDLDCTTHNIDTTNYVPPFGDVSMAADPFEMSIAIDPNDPFDEDLVADFLSSLAVPIETRPNYLKTARRFPCITVGLINVLGDKTYQVDCLLGEGAYAKVYQATMLDMGTADEGVHKVLKVQKPACRWEFYIVTELQQRLSDLNSHIDVTPSVMSIDRAYFYRDGSCLVSDLHKYGTLLELVNAGKKLGKSKPQSEMVSICLVIEMLHIVEQMHRCNIIHGDIKPDNFLLRGLKPLADASGPAEMLAGHTRALQLIDFGRSIDMTMFRPGTTFTVKVETDGFQCIEMKTDRPWTYQTDMFGIIGTVHVLLFGKYMQVYQEAGRWRTTNTFKR</sequence>
<keyword evidence="4" id="KW-0137">Centromere</keyword>
<proteinExistence type="predicted"/>
<dbReference type="InterPro" id="IPR008271">
    <property type="entry name" value="Ser/Thr_kinase_AS"/>
</dbReference>
<dbReference type="GO" id="GO:0051754">
    <property type="term" value="P:meiotic sister chromatid cohesion, centromeric"/>
    <property type="evidence" value="ECO:0007669"/>
    <property type="project" value="TreeGrafter"/>
</dbReference>
<dbReference type="Gene3D" id="1.25.40.430">
    <property type="match status" value="1"/>
</dbReference>
<dbReference type="Gene3D" id="1.10.510.10">
    <property type="entry name" value="Transferase(Phosphotransferase) domain 1"/>
    <property type="match status" value="1"/>
</dbReference>
<dbReference type="SUPFAM" id="SSF56112">
    <property type="entry name" value="Protein kinase-like (PK-like)"/>
    <property type="match status" value="1"/>
</dbReference>
<dbReference type="PROSITE" id="PS50011">
    <property type="entry name" value="PROTEIN_KINASE_DOM"/>
    <property type="match status" value="1"/>
</dbReference>